<comment type="caution">
    <text evidence="1">The sequence shown here is derived from an EMBL/GenBank/DDBJ whole genome shotgun (WGS) entry which is preliminary data.</text>
</comment>
<gene>
    <name evidence="1" type="ORF">KUF71_001067</name>
</gene>
<organism evidence="1 2">
    <name type="scientific">Frankliniella fusca</name>
    <dbReference type="NCBI Taxonomy" id="407009"/>
    <lineage>
        <taxon>Eukaryota</taxon>
        <taxon>Metazoa</taxon>
        <taxon>Ecdysozoa</taxon>
        <taxon>Arthropoda</taxon>
        <taxon>Hexapoda</taxon>
        <taxon>Insecta</taxon>
        <taxon>Pterygota</taxon>
        <taxon>Neoptera</taxon>
        <taxon>Paraneoptera</taxon>
        <taxon>Thysanoptera</taxon>
        <taxon>Terebrantia</taxon>
        <taxon>Thripoidea</taxon>
        <taxon>Thripidae</taxon>
        <taxon>Frankliniella</taxon>
    </lineage>
</organism>
<dbReference type="EMBL" id="JAHWGI010000968">
    <property type="protein sequence ID" value="KAK3918943.1"/>
    <property type="molecule type" value="Genomic_DNA"/>
</dbReference>
<keyword evidence="2" id="KW-1185">Reference proteome</keyword>
<protein>
    <recommendedName>
        <fullName evidence="3">Transposase Helix-turn-helix domain-containing protein</fullName>
    </recommendedName>
</protein>
<dbReference type="AlphaFoldDB" id="A0AAE1HCU6"/>
<proteinExistence type="predicted"/>
<evidence type="ECO:0008006" key="3">
    <source>
        <dbReference type="Google" id="ProtNLM"/>
    </source>
</evidence>
<evidence type="ECO:0000313" key="1">
    <source>
        <dbReference type="EMBL" id="KAK3918943.1"/>
    </source>
</evidence>
<evidence type="ECO:0000313" key="2">
    <source>
        <dbReference type="Proteomes" id="UP001219518"/>
    </source>
</evidence>
<accession>A0AAE1HCU6</accession>
<reference evidence="1" key="2">
    <citation type="journal article" date="2023" name="BMC Genomics">
        <title>Pest status, molecular evolution, and epigenetic factors derived from the genome assembly of Frankliniella fusca, a thysanopteran phytovirus vector.</title>
        <authorList>
            <person name="Catto M.A."/>
            <person name="Labadie P.E."/>
            <person name="Jacobson A.L."/>
            <person name="Kennedy G.G."/>
            <person name="Srinivasan R."/>
            <person name="Hunt B.G."/>
        </authorList>
    </citation>
    <scope>NUCLEOTIDE SEQUENCE</scope>
    <source>
        <strain evidence="1">PL_HMW_Pooled</strain>
    </source>
</reference>
<name>A0AAE1HCU6_9NEOP</name>
<reference evidence="1" key="1">
    <citation type="submission" date="2021-07" db="EMBL/GenBank/DDBJ databases">
        <authorList>
            <person name="Catto M.A."/>
            <person name="Jacobson A."/>
            <person name="Kennedy G."/>
            <person name="Labadie P."/>
            <person name="Hunt B.G."/>
            <person name="Srinivasan R."/>
        </authorList>
    </citation>
    <scope>NUCLEOTIDE SEQUENCE</scope>
    <source>
        <strain evidence="1">PL_HMW_Pooled</strain>
        <tissue evidence="1">Head</tissue>
    </source>
</reference>
<dbReference type="Proteomes" id="UP001219518">
    <property type="component" value="Unassembled WGS sequence"/>
</dbReference>
<sequence>MAEGNRNQLIGLVVQIMEEEENEFEDVMMALARVAAAEIMEDEEGPGMDELAGPAWAPVTVELSRVIREHLDATGRRRRERTPFVDIMLMVVWLLAAPDSFRSVALRFGETPGTLHYFYRYIIEALRDLSPRYIRWPLVKKGKLSNRLGKMQQVSLE</sequence>